<evidence type="ECO:0000313" key="3">
    <source>
        <dbReference type="Proteomes" id="UP000253319"/>
    </source>
</evidence>
<sequence length="74" mass="8623">MLSKTKNRTFTYQPRFSTKTKTAISSTDDTFVSSWTKEQKKSRKSRTTISIKVLLLLLVLLLIGIYYLETFIIE</sequence>
<reference evidence="2 3" key="1">
    <citation type="submission" date="2018-06" db="EMBL/GenBank/DDBJ databases">
        <title>Flavobacterium tibetense sp. nov., isolated from a wetland YonghuCo on Tibetan Plateau.</title>
        <authorList>
            <person name="Xing P."/>
            <person name="Phurbu D."/>
            <person name="Lu H."/>
        </authorList>
    </citation>
    <scope>NUCLEOTIDE SEQUENCE [LARGE SCALE GENOMIC DNA]</scope>
    <source>
        <strain evidence="2 3">YH5</strain>
    </source>
</reference>
<feature type="transmembrane region" description="Helical" evidence="1">
    <location>
        <begin position="49"/>
        <end position="68"/>
    </location>
</feature>
<keyword evidence="1" id="KW-0472">Membrane</keyword>
<name>A0A365P313_9FLAO</name>
<gene>
    <name evidence="2" type="ORF">DPN68_04995</name>
</gene>
<proteinExistence type="predicted"/>
<dbReference type="Proteomes" id="UP000253319">
    <property type="component" value="Unassembled WGS sequence"/>
</dbReference>
<dbReference type="OrthoDB" id="1452283at2"/>
<accession>A0A365P313</accession>
<dbReference type="RefSeq" id="WP_113988551.1">
    <property type="nucleotide sequence ID" value="NZ_QLST01000005.1"/>
</dbReference>
<comment type="caution">
    <text evidence="2">The sequence shown here is derived from an EMBL/GenBank/DDBJ whole genome shotgun (WGS) entry which is preliminary data.</text>
</comment>
<keyword evidence="1" id="KW-0812">Transmembrane</keyword>
<evidence type="ECO:0000256" key="1">
    <source>
        <dbReference type="SAM" id="Phobius"/>
    </source>
</evidence>
<organism evidence="2 3">
    <name type="scientific">Flavobacterium tibetense</name>
    <dbReference type="NCBI Taxonomy" id="2233533"/>
    <lineage>
        <taxon>Bacteria</taxon>
        <taxon>Pseudomonadati</taxon>
        <taxon>Bacteroidota</taxon>
        <taxon>Flavobacteriia</taxon>
        <taxon>Flavobacteriales</taxon>
        <taxon>Flavobacteriaceae</taxon>
        <taxon>Flavobacterium</taxon>
    </lineage>
</organism>
<keyword evidence="1" id="KW-1133">Transmembrane helix</keyword>
<dbReference type="EMBL" id="QLST01000005">
    <property type="protein sequence ID" value="RBA28749.1"/>
    <property type="molecule type" value="Genomic_DNA"/>
</dbReference>
<evidence type="ECO:0000313" key="2">
    <source>
        <dbReference type="EMBL" id="RBA28749.1"/>
    </source>
</evidence>
<protein>
    <submittedName>
        <fullName evidence="2">Uncharacterized protein</fullName>
    </submittedName>
</protein>
<dbReference type="AlphaFoldDB" id="A0A365P313"/>
<keyword evidence="3" id="KW-1185">Reference proteome</keyword>